<protein>
    <submittedName>
        <fullName evidence="2">HEAT repeat domain-containing protein</fullName>
    </submittedName>
</protein>
<dbReference type="Gene3D" id="1.25.10.10">
    <property type="entry name" value="Leucine-rich Repeat Variant"/>
    <property type="match status" value="1"/>
</dbReference>
<dbReference type="EMBL" id="JAOYEY010000043">
    <property type="protein sequence ID" value="MCV9886928.1"/>
    <property type="molecule type" value="Genomic_DNA"/>
</dbReference>
<reference evidence="2 3" key="1">
    <citation type="submission" date="2022-10" db="EMBL/GenBank/DDBJ databases">
        <title>Draft genome assembly of moderately radiation resistant bacterium Metabacillus halosaccharovorans.</title>
        <authorList>
            <person name="Pal S."/>
            <person name="Gopinathan A."/>
        </authorList>
    </citation>
    <scope>NUCLEOTIDE SEQUENCE [LARGE SCALE GENOMIC DNA]</scope>
    <source>
        <strain evidence="2 3">VITHBRA001</strain>
    </source>
</reference>
<dbReference type="InterPro" id="IPR011989">
    <property type="entry name" value="ARM-like"/>
</dbReference>
<keyword evidence="3" id="KW-1185">Reference proteome</keyword>
<dbReference type="InterPro" id="IPR016024">
    <property type="entry name" value="ARM-type_fold"/>
</dbReference>
<dbReference type="Proteomes" id="UP001526147">
    <property type="component" value="Unassembled WGS sequence"/>
</dbReference>
<keyword evidence="1" id="KW-0472">Membrane</keyword>
<sequence length="349" mass="40703">MIEVSLSFLFIFFLGLFFLLLTLFLYLVIQKKIGNETRKKIEGYKETYRLDMFHFLQSGDEGPLNPDGSQEKFIALIELLNEYSDVLDSEDIKQRISDFAKRHLTKYIVDKLKKKRWSLRMNALYSIEDFYMDHLIDLLHDLYRKKNITVPEKIQILRLFAKFNDQKTVDYLKELDATISDFALLSILSLLEEESFNKLVNDFDTLPKQTQYMIIETIGKEQYLHHHILLEKLLLLDDEEVKIRTLKAYAYTGAPINETILSAFFSSSSWQVRMMAAKVAGVRRLSVFEAQLITLLSDQEYVVRAEAAKAILQFKGGINRLKRVVEETTDGFARDMAQEWISKESGDDD</sequence>
<proteinExistence type="predicted"/>
<gene>
    <name evidence="2" type="ORF">OIH86_14915</name>
</gene>
<dbReference type="SUPFAM" id="SSF48371">
    <property type="entry name" value="ARM repeat"/>
    <property type="match status" value="2"/>
</dbReference>
<organism evidence="2 3">
    <name type="scientific">Metabacillus halosaccharovorans</name>
    <dbReference type="NCBI Taxonomy" id="930124"/>
    <lineage>
        <taxon>Bacteria</taxon>
        <taxon>Bacillati</taxon>
        <taxon>Bacillota</taxon>
        <taxon>Bacilli</taxon>
        <taxon>Bacillales</taxon>
        <taxon>Bacillaceae</taxon>
        <taxon>Metabacillus</taxon>
    </lineage>
</organism>
<keyword evidence="1" id="KW-1133">Transmembrane helix</keyword>
<evidence type="ECO:0000313" key="2">
    <source>
        <dbReference type="EMBL" id="MCV9886928.1"/>
    </source>
</evidence>
<feature type="transmembrane region" description="Helical" evidence="1">
    <location>
        <begin position="6"/>
        <end position="29"/>
    </location>
</feature>
<evidence type="ECO:0000313" key="3">
    <source>
        <dbReference type="Proteomes" id="UP001526147"/>
    </source>
</evidence>
<accession>A0ABT3DJ82</accession>
<keyword evidence="1" id="KW-0812">Transmembrane</keyword>
<dbReference type="RefSeq" id="WP_264143423.1">
    <property type="nucleotide sequence ID" value="NZ_JAOYEY010000043.1"/>
</dbReference>
<evidence type="ECO:0000256" key="1">
    <source>
        <dbReference type="SAM" id="Phobius"/>
    </source>
</evidence>
<name>A0ABT3DJ82_9BACI</name>
<comment type="caution">
    <text evidence="2">The sequence shown here is derived from an EMBL/GenBank/DDBJ whole genome shotgun (WGS) entry which is preliminary data.</text>
</comment>